<evidence type="ECO:0000259" key="1">
    <source>
        <dbReference type="Pfam" id="PF07969"/>
    </source>
</evidence>
<dbReference type="InterPro" id="IPR013108">
    <property type="entry name" value="Amidohydro_3"/>
</dbReference>
<dbReference type="InterPro" id="IPR011059">
    <property type="entry name" value="Metal-dep_hydrolase_composite"/>
</dbReference>
<name>A0A552WR72_9MICO</name>
<dbReference type="SUPFAM" id="SSF51338">
    <property type="entry name" value="Composite domain of metallo-dependent hydrolases"/>
    <property type="match status" value="1"/>
</dbReference>
<gene>
    <name evidence="2" type="ORF">FJ693_10490</name>
</gene>
<comment type="caution">
    <text evidence="2">The sequence shown here is derived from an EMBL/GenBank/DDBJ whole genome shotgun (WGS) entry which is preliminary data.</text>
</comment>
<dbReference type="InterPro" id="IPR033932">
    <property type="entry name" value="YtcJ-like"/>
</dbReference>
<evidence type="ECO:0000313" key="3">
    <source>
        <dbReference type="Proteomes" id="UP000318693"/>
    </source>
</evidence>
<protein>
    <submittedName>
        <fullName evidence="2">Amidohydrolase</fullName>
    </submittedName>
</protein>
<organism evidence="2 3">
    <name type="scientific">Georgenia yuyongxinii</name>
    <dbReference type="NCBI Taxonomy" id="2589797"/>
    <lineage>
        <taxon>Bacteria</taxon>
        <taxon>Bacillati</taxon>
        <taxon>Actinomycetota</taxon>
        <taxon>Actinomycetes</taxon>
        <taxon>Micrococcales</taxon>
        <taxon>Bogoriellaceae</taxon>
        <taxon>Georgenia</taxon>
    </lineage>
</organism>
<dbReference type="Pfam" id="PF07969">
    <property type="entry name" value="Amidohydro_3"/>
    <property type="match status" value="1"/>
</dbReference>
<dbReference type="EMBL" id="VJXR01000027">
    <property type="protein sequence ID" value="TRW45214.1"/>
    <property type="molecule type" value="Genomic_DNA"/>
</dbReference>
<dbReference type="PANTHER" id="PTHR22642:SF2">
    <property type="entry name" value="PROTEIN LONG AFTER FAR-RED 3"/>
    <property type="match status" value="1"/>
</dbReference>
<dbReference type="RefSeq" id="WP_143418492.1">
    <property type="nucleotide sequence ID" value="NZ_VJXR01000027.1"/>
</dbReference>
<dbReference type="InterPro" id="IPR032466">
    <property type="entry name" value="Metal_Hydrolase"/>
</dbReference>
<dbReference type="Gene3D" id="2.30.40.10">
    <property type="entry name" value="Urease, subunit C, domain 1"/>
    <property type="match status" value="1"/>
</dbReference>
<dbReference type="PANTHER" id="PTHR22642">
    <property type="entry name" value="IMIDAZOLONEPROPIONASE"/>
    <property type="match status" value="1"/>
</dbReference>
<dbReference type="Proteomes" id="UP000318693">
    <property type="component" value="Unassembled WGS sequence"/>
</dbReference>
<accession>A0A552WR72</accession>
<dbReference type="SUPFAM" id="SSF51556">
    <property type="entry name" value="Metallo-dependent hydrolases"/>
    <property type="match status" value="1"/>
</dbReference>
<dbReference type="GO" id="GO:0016810">
    <property type="term" value="F:hydrolase activity, acting on carbon-nitrogen (but not peptide) bonds"/>
    <property type="evidence" value="ECO:0007669"/>
    <property type="project" value="InterPro"/>
</dbReference>
<dbReference type="Gene3D" id="3.20.20.140">
    <property type="entry name" value="Metal-dependent hydrolases"/>
    <property type="match status" value="1"/>
</dbReference>
<keyword evidence="3" id="KW-1185">Reference proteome</keyword>
<sequence length="559" mass="58940">MAANWVFTSGRIFDGHCVHPTATAVAVSGNRIVAVGTDAEVRAQAGPAAEHVDLAGRLLTPGFTDAHLHAGQGGIERLGCDLTAVTGGADAVVAHVRDYARSTDAEWISGGGWSMSDFPGGNPTADLLDAVVPDRPVFLINRDHHGAWVNSAALRRAGITAATPDPADGRLERDAHGEPTGTLHEGAMDLVTALMPVETAEQQRAGLLEAQRYLHAHGVTGWQEAIVGDYAGHLDISPAYRELVREGLLTGRATGALWVPRTTTLASVGELVADLAERRRVNGAGGFPTVSAKIMIDGVAENRTAAMLEPYLCPCGGTERPTDGGLGLTYLGYEVLVEVAAALDAAAFDLHMHAIGDRAVRYGLDAVEQLRARGGGDTGRHHMAHVQIVHPADVARFGAHGVTVNAQALWAANEDQMTELTVPLIGEERTRHQYPFAAMCAAGARLAMGSDWPVSSPDPWQAIHVAVTRRPPGEPDREPLLEDQALTLQASLAAYTSGSAWLNRQEEAGSIVPGRLADLVVLSTDPFELAPEDLHTVGTDLTLVGGRAVHATDRQGAFA</sequence>
<dbReference type="CDD" id="cd01300">
    <property type="entry name" value="YtcJ_like"/>
    <property type="match status" value="1"/>
</dbReference>
<evidence type="ECO:0000313" key="2">
    <source>
        <dbReference type="EMBL" id="TRW45214.1"/>
    </source>
</evidence>
<proteinExistence type="predicted"/>
<feature type="domain" description="Amidohydrolase 3" evidence="1">
    <location>
        <begin position="52"/>
        <end position="550"/>
    </location>
</feature>
<keyword evidence="2" id="KW-0378">Hydrolase</keyword>
<dbReference type="AlphaFoldDB" id="A0A552WR72"/>
<reference evidence="2 3" key="1">
    <citation type="submission" date="2019-07" db="EMBL/GenBank/DDBJ databases">
        <title>Georgenia wutianyii sp. nov. and Georgenia *** sp. nov. isolated from plateau pika (Ochotona curzoniae) in the Qinghai-Tibet plateau of China.</title>
        <authorList>
            <person name="Tian Z."/>
        </authorList>
    </citation>
    <scope>NUCLEOTIDE SEQUENCE [LARGE SCALE GENOMIC DNA]</scope>
    <source>
        <strain evidence="2 3">Z446</strain>
    </source>
</reference>
<dbReference type="Gene3D" id="3.10.310.70">
    <property type="match status" value="1"/>
</dbReference>